<evidence type="ECO:0000313" key="3">
    <source>
        <dbReference type="EMBL" id="KAK6173903.1"/>
    </source>
</evidence>
<name>A0AAN8JGX0_PATCE</name>
<keyword evidence="4" id="KW-1185">Reference proteome</keyword>
<organism evidence="3 4">
    <name type="scientific">Patella caerulea</name>
    <name type="common">Rayed Mediterranean limpet</name>
    <dbReference type="NCBI Taxonomy" id="87958"/>
    <lineage>
        <taxon>Eukaryota</taxon>
        <taxon>Metazoa</taxon>
        <taxon>Spiralia</taxon>
        <taxon>Lophotrochozoa</taxon>
        <taxon>Mollusca</taxon>
        <taxon>Gastropoda</taxon>
        <taxon>Patellogastropoda</taxon>
        <taxon>Patelloidea</taxon>
        <taxon>Patellidae</taxon>
        <taxon>Patella</taxon>
    </lineage>
</organism>
<keyword evidence="2" id="KW-1133">Transmembrane helix</keyword>
<evidence type="ECO:0000256" key="1">
    <source>
        <dbReference type="SAM" id="MobiDB-lite"/>
    </source>
</evidence>
<evidence type="ECO:0000313" key="4">
    <source>
        <dbReference type="Proteomes" id="UP001347796"/>
    </source>
</evidence>
<evidence type="ECO:0000256" key="2">
    <source>
        <dbReference type="SAM" id="Phobius"/>
    </source>
</evidence>
<feature type="region of interest" description="Disordered" evidence="1">
    <location>
        <begin position="94"/>
        <end position="147"/>
    </location>
</feature>
<feature type="transmembrane region" description="Helical" evidence="2">
    <location>
        <begin position="15"/>
        <end position="33"/>
    </location>
</feature>
<feature type="compositionally biased region" description="Basic and acidic residues" evidence="1">
    <location>
        <begin position="128"/>
        <end position="141"/>
    </location>
</feature>
<accession>A0AAN8JGX0</accession>
<dbReference type="Proteomes" id="UP001347796">
    <property type="component" value="Unassembled WGS sequence"/>
</dbReference>
<comment type="caution">
    <text evidence="3">The sequence shown here is derived from an EMBL/GenBank/DDBJ whole genome shotgun (WGS) entry which is preliminary data.</text>
</comment>
<keyword evidence="2" id="KW-0812">Transmembrane</keyword>
<gene>
    <name evidence="3" type="ORF">SNE40_017277</name>
</gene>
<feature type="compositionally biased region" description="Acidic residues" evidence="1">
    <location>
        <begin position="109"/>
        <end position="118"/>
    </location>
</feature>
<dbReference type="EMBL" id="JAZGQO010000011">
    <property type="protein sequence ID" value="KAK6173903.1"/>
    <property type="molecule type" value="Genomic_DNA"/>
</dbReference>
<sequence length="156" mass="17406">MILKYLLVLEDTKMAVSWFVAVLLTVYIGYAGAQTVDVMSIMDSTKLGLNPMGYSDAMFEMGYSDEMFKMSTMSKMHEVYGQYGSAMLMDNLQTAESNVDPSIDTTDGQPDDPTDDTTDNQGDNPTDDTPRTKRSTGESRHSQNQLISVLKREKIM</sequence>
<keyword evidence="2" id="KW-0472">Membrane</keyword>
<protein>
    <submittedName>
        <fullName evidence="3">Uncharacterized protein</fullName>
    </submittedName>
</protein>
<reference evidence="3 4" key="1">
    <citation type="submission" date="2024-01" db="EMBL/GenBank/DDBJ databases">
        <title>The genome of the rayed Mediterranean limpet Patella caerulea (Linnaeus, 1758).</title>
        <authorList>
            <person name="Anh-Thu Weber A."/>
            <person name="Halstead-Nussloch G."/>
        </authorList>
    </citation>
    <scope>NUCLEOTIDE SEQUENCE [LARGE SCALE GENOMIC DNA]</scope>
    <source>
        <strain evidence="3">AATW-2023a</strain>
        <tissue evidence="3">Whole specimen</tissue>
    </source>
</reference>
<proteinExistence type="predicted"/>
<dbReference type="AlphaFoldDB" id="A0AAN8JGX0"/>